<name>Q9REI4_9PROT</name>
<geneLocation type="plasmid" evidence="1">
    <name>pAS3</name>
</geneLocation>
<sequence>MVQRCHRLLQAIFHLGTTFHRLRRVSVC</sequence>
<protein>
    <submittedName>
        <fullName evidence="1">Uncharacterized protein</fullName>
    </submittedName>
</protein>
<accession>Q9REI4</accession>
<evidence type="ECO:0000313" key="1">
    <source>
        <dbReference type="EMBL" id="CAB65723.1"/>
    </source>
</evidence>
<organism evidence="1">
    <name type="scientific">Acidiphilium symbioticum</name>
    <dbReference type="NCBI Taxonomy" id="94005"/>
    <lineage>
        <taxon>Bacteria</taxon>
        <taxon>Pseudomonadati</taxon>
        <taxon>Pseudomonadota</taxon>
        <taxon>Alphaproteobacteria</taxon>
        <taxon>Acetobacterales</taxon>
        <taxon>Acidocellaceae</taxon>
        <taxon>Acidiphilium</taxon>
    </lineage>
</organism>
<proteinExistence type="predicted"/>
<dbReference type="EMBL" id="AJ239066">
    <property type="protein sequence ID" value="CAB65723.1"/>
    <property type="molecule type" value="Genomic_DNA"/>
</dbReference>
<keyword evidence="1" id="KW-0614">Plasmid</keyword>
<reference evidence="1" key="1">
    <citation type="journal article" date="2002" name="Curr. Microbiol.">
        <title>Resistance to cadmium and zinc in Acidiphilium symbioticum KM2 is plasmid mediated.</title>
        <authorList>
            <person name="Mahapatra N.R."/>
            <person name="Ghosh S."/>
            <person name="Deb C."/>
            <person name="Banerjee P.C."/>
        </authorList>
    </citation>
    <scope>NUCLEOTIDE SEQUENCE</scope>
    <source>
        <strain evidence="1">KM2</strain>
        <plasmid evidence="1">pAS3</plasmid>
    </source>
</reference>
<dbReference type="AlphaFoldDB" id="Q9REI4"/>